<feature type="transmembrane region" description="Helical" evidence="6">
    <location>
        <begin position="181"/>
        <end position="200"/>
    </location>
</feature>
<dbReference type="VEuPathDB" id="FungiDB:CPAG_05068"/>
<feature type="transmembrane region" description="Helical" evidence="6">
    <location>
        <begin position="109"/>
        <end position="128"/>
    </location>
</feature>
<evidence type="ECO:0000313" key="7">
    <source>
        <dbReference type="EMBL" id="KMM68744.1"/>
    </source>
</evidence>
<keyword evidence="4 6" id="KW-0472">Membrane</keyword>
<feature type="transmembrane region" description="Helical" evidence="6">
    <location>
        <begin position="424"/>
        <end position="449"/>
    </location>
</feature>
<feature type="transmembrane region" description="Helical" evidence="6">
    <location>
        <begin position="395"/>
        <end position="418"/>
    </location>
</feature>
<evidence type="ECO:0000256" key="2">
    <source>
        <dbReference type="ARBA" id="ARBA00022692"/>
    </source>
</evidence>
<feature type="region of interest" description="Disordered" evidence="5">
    <location>
        <begin position="1"/>
        <end position="36"/>
    </location>
</feature>
<feature type="transmembrane region" description="Helical" evidence="6">
    <location>
        <begin position="140"/>
        <end position="161"/>
    </location>
</feature>
<dbReference type="GO" id="GO:0016020">
    <property type="term" value="C:membrane"/>
    <property type="evidence" value="ECO:0007669"/>
    <property type="project" value="UniProtKB-SubCell"/>
</dbReference>
<sequence length="481" mass="53315">MKSSCQLPRHLRRPGDDGYRTPTIEDVEEDSASAVALPPESFDTELTPVPTVMSRYRRSYVSQADGHHLNGDERRPSVPGADHSVTGASLALVDRVPTKLSWKERMRHFTWAYFTLTMATGGLANVLYKVPYRFSGLDTIAIIVFITNMALYVIIWALLLLRFYLFPYTFKASFLHPTESLFVPATIVSFGTILINIAQYGPSHTGKWLENAVVILFWFYAALAVAASSGIYLVLWSTQTFTIAQMTPIWIFPAYPMLIIGTHAGTLSTKLAQENAWRIIIGGNTIQGVGFLVSMMVYSAFIYRLMTQKLPKENLRPGMFVSVGPSAFTVVGLVSMGSSAHRAVPEGFLGDAALSGKIICLTAYFASLWLWGLAIFFFFIAVFAHTSTVGSSTMIFSMTWFSFVFPNTALVAATFAIGEAFSSRAINIIGCVMTVMLFCTYFFVVFMMIRAIKLRHILWPQKGEDRDEGGFRTVGPHGPSS</sequence>
<comment type="subcellular location">
    <subcellularLocation>
        <location evidence="1">Membrane</location>
        <topology evidence="1">Multi-pass membrane protein</topology>
    </subcellularLocation>
</comment>
<feature type="transmembrane region" description="Helical" evidence="6">
    <location>
        <begin position="212"/>
        <end position="235"/>
    </location>
</feature>
<reference evidence="7 8" key="1">
    <citation type="submission" date="2007-06" db="EMBL/GenBank/DDBJ databases">
        <title>The Genome Sequence of Coccidioides posadasii RMSCC_3488.</title>
        <authorList>
            <consortium name="Coccidioides Genome Resources Consortium"/>
            <consortium name="The Broad Institute Genome Sequencing Platform"/>
            <person name="Henn M.R."/>
            <person name="Sykes S."/>
            <person name="Young S."/>
            <person name="Jaffe D."/>
            <person name="Berlin A."/>
            <person name="Alvarez P."/>
            <person name="Butler J."/>
            <person name="Gnerre S."/>
            <person name="Grabherr M."/>
            <person name="Mauceli E."/>
            <person name="Brockman W."/>
            <person name="Kodira C."/>
            <person name="Alvarado L."/>
            <person name="Zeng Q."/>
            <person name="Crawford M."/>
            <person name="Antoine C."/>
            <person name="Devon K."/>
            <person name="Galgiani J."/>
            <person name="Orsborn K."/>
            <person name="Lewis M.L."/>
            <person name="Nusbaum C."/>
            <person name="Galagan J."/>
            <person name="Birren B."/>
        </authorList>
    </citation>
    <scope>NUCLEOTIDE SEQUENCE [LARGE SCALE GENOMIC DNA]</scope>
    <source>
        <strain evidence="7 8">RMSCC 3488</strain>
    </source>
</reference>
<dbReference type="Gene3D" id="1.50.10.150">
    <property type="entry name" value="Voltage-dependent anion channel"/>
    <property type="match status" value="1"/>
</dbReference>
<feature type="transmembrane region" description="Helical" evidence="6">
    <location>
        <begin position="318"/>
        <end position="341"/>
    </location>
</feature>
<dbReference type="EMBL" id="DS268111">
    <property type="protein sequence ID" value="KMM68744.1"/>
    <property type="molecule type" value="Genomic_DNA"/>
</dbReference>
<dbReference type="PANTHER" id="PTHR31162:SF3">
    <property type="entry name" value="TRANSPORTER_MALIC ACID TRANSPORT PROTEIN, PUTATIVE-RELATED"/>
    <property type="match status" value="1"/>
</dbReference>
<reference evidence="8" key="2">
    <citation type="journal article" date="2009" name="Genome Res.">
        <title>Comparative genomic analyses of the human fungal pathogens Coccidioides and their relatives.</title>
        <authorList>
            <person name="Sharpton T.J."/>
            <person name="Stajich J.E."/>
            <person name="Rounsley S.D."/>
            <person name="Gardner M.J."/>
            <person name="Wortman J.R."/>
            <person name="Jordar V.S."/>
            <person name="Maiti R."/>
            <person name="Kodira C.D."/>
            <person name="Neafsey D.E."/>
            <person name="Zeng Q."/>
            <person name="Hung C.-Y."/>
            <person name="McMahan C."/>
            <person name="Muszewska A."/>
            <person name="Grynberg M."/>
            <person name="Mandel M.A."/>
            <person name="Kellner E.M."/>
            <person name="Barker B.M."/>
            <person name="Galgiani J.N."/>
            <person name="Orbach M.J."/>
            <person name="Kirkland T.N."/>
            <person name="Cole G.T."/>
            <person name="Henn M.R."/>
            <person name="Birren B.W."/>
            <person name="Taylor J.W."/>
        </authorList>
    </citation>
    <scope>NUCLEOTIDE SEQUENCE [LARGE SCALE GENOMIC DNA]</scope>
    <source>
        <strain evidence="8">RMSCC 3488</strain>
    </source>
</reference>
<dbReference type="Pfam" id="PF03595">
    <property type="entry name" value="SLAC1"/>
    <property type="match status" value="1"/>
</dbReference>
<dbReference type="CDD" id="cd09317">
    <property type="entry name" value="TDT_Mae1_like"/>
    <property type="match status" value="1"/>
</dbReference>
<dbReference type="GO" id="GO:0015140">
    <property type="term" value="F:malate transmembrane transporter activity"/>
    <property type="evidence" value="ECO:0007669"/>
    <property type="project" value="InterPro"/>
</dbReference>
<evidence type="ECO:0000256" key="1">
    <source>
        <dbReference type="ARBA" id="ARBA00004141"/>
    </source>
</evidence>
<proteinExistence type="predicted"/>
<evidence type="ECO:0000256" key="3">
    <source>
        <dbReference type="ARBA" id="ARBA00022989"/>
    </source>
</evidence>
<keyword evidence="2 6" id="KW-0812">Transmembrane</keyword>
<organism evidence="7 8">
    <name type="scientific">Coccidioides posadasii RMSCC 3488</name>
    <dbReference type="NCBI Taxonomy" id="454284"/>
    <lineage>
        <taxon>Eukaryota</taxon>
        <taxon>Fungi</taxon>
        <taxon>Dikarya</taxon>
        <taxon>Ascomycota</taxon>
        <taxon>Pezizomycotina</taxon>
        <taxon>Eurotiomycetes</taxon>
        <taxon>Eurotiomycetidae</taxon>
        <taxon>Onygenales</taxon>
        <taxon>Onygenaceae</taxon>
        <taxon>Coccidioides</taxon>
    </lineage>
</organism>
<dbReference type="PANTHER" id="PTHR31162">
    <property type="entry name" value="MALIC ACID TRANSPORT PROTEIN-RELATED"/>
    <property type="match status" value="1"/>
</dbReference>
<dbReference type="OrthoDB" id="2901184at2759"/>
<gene>
    <name evidence="7" type="ORF">CPAG_05068</name>
</gene>
<feature type="transmembrane region" description="Helical" evidence="6">
    <location>
        <begin position="247"/>
        <end position="266"/>
    </location>
</feature>
<dbReference type="Proteomes" id="UP000054567">
    <property type="component" value="Unassembled WGS sequence"/>
</dbReference>
<accession>A0A0J6FIS4</accession>
<feature type="transmembrane region" description="Helical" evidence="6">
    <location>
        <begin position="361"/>
        <end position="383"/>
    </location>
</feature>
<dbReference type="InterPro" id="IPR030185">
    <property type="entry name" value="Mae1"/>
</dbReference>
<evidence type="ECO:0000256" key="6">
    <source>
        <dbReference type="SAM" id="Phobius"/>
    </source>
</evidence>
<name>A0A0J6FIS4_COCPO</name>
<dbReference type="InterPro" id="IPR038665">
    <property type="entry name" value="Voltage-dep_anion_channel_sf"/>
</dbReference>
<evidence type="ECO:0000256" key="4">
    <source>
        <dbReference type="ARBA" id="ARBA00023136"/>
    </source>
</evidence>
<feature type="transmembrane region" description="Helical" evidence="6">
    <location>
        <begin position="286"/>
        <end position="306"/>
    </location>
</feature>
<protein>
    <submittedName>
        <fullName evidence="7">Malic acid transport protein Mae1</fullName>
    </submittedName>
</protein>
<evidence type="ECO:0000256" key="5">
    <source>
        <dbReference type="SAM" id="MobiDB-lite"/>
    </source>
</evidence>
<dbReference type="AlphaFoldDB" id="A0A0J6FIS4"/>
<reference evidence="8" key="3">
    <citation type="journal article" date="2010" name="Genome Res.">
        <title>Population genomic sequencing of Coccidioides fungi reveals recent hybridization and transposon control.</title>
        <authorList>
            <person name="Neafsey D.E."/>
            <person name="Barker B.M."/>
            <person name="Sharpton T.J."/>
            <person name="Stajich J.E."/>
            <person name="Park D.J."/>
            <person name="Whiston E."/>
            <person name="Hung C.-Y."/>
            <person name="McMahan C."/>
            <person name="White J."/>
            <person name="Sykes S."/>
            <person name="Heiman D."/>
            <person name="Young S."/>
            <person name="Zeng Q."/>
            <person name="Abouelleil A."/>
            <person name="Aftuck L."/>
            <person name="Bessette D."/>
            <person name="Brown A."/>
            <person name="FitzGerald M."/>
            <person name="Lui A."/>
            <person name="Macdonald J.P."/>
            <person name="Priest M."/>
            <person name="Orbach M.J."/>
            <person name="Galgiani J.N."/>
            <person name="Kirkland T.N."/>
            <person name="Cole G.T."/>
            <person name="Birren B.W."/>
            <person name="Henn M.R."/>
            <person name="Taylor J.W."/>
            <person name="Rounsley S.D."/>
        </authorList>
    </citation>
    <scope>NUCLEOTIDE SEQUENCE [LARGE SCALE GENOMIC DNA]</scope>
    <source>
        <strain evidence="8">RMSCC 3488</strain>
    </source>
</reference>
<dbReference type="InterPro" id="IPR004695">
    <property type="entry name" value="SLAC1/Mae1/Ssu1/TehA"/>
</dbReference>
<evidence type="ECO:0000313" key="8">
    <source>
        <dbReference type="Proteomes" id="UP000054567"/>
    </source>
</evidence>
<keyword evidence="3 6" id="KW-1133">Transmembrane helix</keyword>